<dbReference type="SUPFAM" id="SSF88697">
    <property type="entry name" value="PUA domain-like"/>
    <property type="match status" value="1"/>
</dbReference>
<name>A0A1Z5JZQ3_FISSO</name>
<dbReference type="PROSITE" id="PS50296">
    <property type="entry name" value="SUI1"/>
    <property type="match status" value="1"/>
</dbReference>
<feature type="domain" description="DM2" evidence="4">
    <location>
        <begin position="445"/>
        <end position="533"/>
    </location>
</feature>
<evidence type="ECO:0000313" key="5">
    <source>
        <dbReference type="EMBL" id="GAX19520.1"/>
    </source>
</evidence>
<dbReference type="PANTHER" id="PTHR12217">
    <property type="entry name" value="EUKARYOTIC TRANSLATION INITIATION FACTOR 2D"/>
    <property type="match status" value="1"/>
</dbReference>
<dbReference type="InterPro" id="IPR003121">
    <property type="entry name" value="SWIB_MDM2_domain"/>
</dbReference>
<dbReference type="PROSITE" id="PS51925">
    <property type="entry name" value="SWIB_MDM2"/>
    <property type="match status" value="1"/>
</dbReference>
<dbReference type="InterPro" id="IPR048248">
    <property type="entry name" value="PUA_eIF2d-like"/>
</dbReference>
<organism evidence="5 6">
    <name type="scientific">Fistulifera solaris</name>
    <name type="common">Oleaginous diatom</name>
    <dbReference type="NCBI Taxonomy" id="1519565"/>
    <lineage>
        <taxon>Eukaryota</taxon>
        <taxon>Sar</taxon>
        <taxon>Stramenopiles</taxon>
        <taxon>Ochrophyta</taxon>
        <taxon>Bacillariophyta</taxon>
        <taxon>Bacillariophyceae</taxon>
        <taxon>Bacillariophycidae</taxon>
        <taxon>Naviculales</taxon>
        <taxon>Naviculaceae</taxon>
        <taxon>Fistulifera</taxon>
    </lineage>
</organism>
<feature type="compositionally biased region" description="Basic and acidic residues" evidence="2">
    <location>
        <begin position="13"/>
        <end position="26"/>
    </location>
</feature>
<keyword evidence="5" id="KW-0648">Protein biosynthesis</keyword>
<dbReference type="SUPFAM" id="SSF47592">
    <property type="entry name" value="SWIB/MDM2 domain"/>
    <property type="match status" value="1"/>
</dbReference>
<feature type="domain" description="SUI1" evidence="3">
    <location>
        <begin position="565"/>
        <end position="640"/>
    </location>
</feature>
<dbReference type="Pfam" id="PF25304">
    <property type="entry name" value="WHD_eIF2D"/>
    <property type="match status" value="1"/>
</dbReference>
<dbReference type="CDD" id="cd21156">
    <property type="entry name" value="PUA_eIF2d-like"/>
    <property type="match status" value="1"/>
</dbReference>
<feature type="region of interest" description="Disordered" evidence="2">
    <location>
        <begin position="1"/>
        <end position="26"/>
    </location>
</feature>
<dbReference type="AlphaFoldDB" id="A0A1Z5JZQ3"/>
<dbReference type="InParanoid" id="A0A1Z5JZQ3"/>
<evidence type="ECO:0000313" key="6">
    <source>
        <dbReference type="Proteomes" id="UP000198406"/>
    </source>
</evidence>
<dbReference type="InterPro" id="IPR036877">
    <property type="entry name" value="SUI1_dom_sf"/>
</dbReference>
<evidence type="ECO:0000256" key="1">
    <source>
        <dbReference type="ARBA" id="ARBA00010359"/>
    </source>
</evidence>
<accession>A0A1Z5JZQ3</accession>
<dbReference type="InterPro" id="IPR015947">
    <property type="entry name" value="PUA-like_sf"/>
</dbReference>
<dbReference type="GO" id="GO:0001731">
    <property type="term" value="P:formation of translation preinitiation complex"/>
    <property type="evidence" value="ECO:0007669"/>
    <property type="project" value="InterPro"/>
</dbReference>
<dbReference type="InterPro" id="IPR036885">
    <property type="entry name" value="SWIB_MDM2_dom_sf"/>
</dbReference>
<keyword evidence="6" id="KW-1185">Reference proteome</keyword>
<feature type="region of interest" description="Disordered" evidence="2">
    <location>
        <begin position="257"/>
        <end position="316"/>
    </location>
</feature>
<dbReference type="InterPro" id="IPR039757">
    <property type="entry name" value="EIF2D"/>
</dbReference>
<dbReference type="InterPro" id="IPR057429">
    <property type="entry name" value="WH_eIF2D"/>
</dbReference>
<feature type="compositionally biased region" description="Polar residues" evidence="2">
    <location>
        <begin position="1"/>
        <end position="11"/>
    </location>
</feature>
<dbReference type="InterPro" id="IPR058886">
    <property type="entry name" value="SWIB_eIF2D"/>
</dbReference>
<dbReference type="Proteomes" id="UP000198406">
    <property type="component" value="Unassembled WGS sequence"/>
</dbReference>
<dbReference type="EMBL" id="BDSP01000137">
    <property type="protein sequence ID" value="GAX19520.1"/>
    <property type="molecule type" value="Genomic_DNA"/>
</dbReference>
<dbReference type="OrthoDB" id="199771at2759"/>
<dbReference type="PROSITE" id="PS50890">
    <property type="entry name" value="PUA"/>
    <property type="match status" value="1"/>
</dbReference>
<comment type="similarity">
    <text evidence="1">Belongs to the eIF2D family.</text>
</comment>
<dbReference type="InterPro" id="IPR001950">
    <property type="entry name" value="SUI1"/>
</dbReference>
<gene>
    <name evidence="5" type="ORF">FisN_19Hh095</name>
</gene>
<dbReference type="Gene3D" id="3.30.780.10">
    <property type="entry name" value="SUI1-like domain"/>
    <property type="match status" value="1"/>
</dbReference>
<proteinExistence type="inferred from homology"/>
<evidence type="ECO:0000259" key="3">
    <source>
        <dbReference type="PROSITE" id="PS50296"/>
    </source>
</evidence>
<dbReference type="Pfam" id="PF26291">
    <property type="entry name" value="SWIB_eIF2D"/>
    <property type="match status" value="1"/>
</dbReference>
<dbReference type="Pfam" id="PF26292">
    <property type="entry name" value="PUA_elF2D"/>
    <property type="match status" value="1"/>
</dbReference>
<evidence type="ECO:0000256" key="2">
    <source>
        <dbReference type="SAM" id="MobiDB-lite"/>
    </source>
</evidence>
<dbReference type="Gene3D" id="3.10.400.20">
    <property type="match status" value="1"/>
</dbReference>
<dbReference type="SUPFAM" id="SSF55159">
    <property type="entry name" value="eIF1-like"/>
    <property type="match status" value="1"/>
</dbReference>
<evidence type="ECO:0000259" key="4">
    <source>
        <dbReference type="PROSITE" id="PS51925"/>
    </source>
</evidence>
<dbReference type="Gene3D" id="1.10.245.10">
    <property type="entry name" value="SWIB/MDM2 domain"/>
    <property type="match status" value="1"/>
</dbReference>
<dbReference type="GO" id="GO:0003743">
    <property type="term" value="F:translation initiation factor activity"/>
    <property type="evidence" value="ECO:0007669"/>
    <property type="project" value="UniProtKB-KW"/>
</dbReference>
<comment type="caution">
    <text evidence="5">The sequence shown here is derived from an EMBL/GenBank/DDBJ whole genome shotgun (WGS) entry which is preliminary data.</text>
</comment>
<reference evidence="5 6" key="1">
    <citation type="journal article" date="2015" name="Plant Cell">
        <title>Oil accumulation by the oleaginous diatom Fistulifera solaris as revealed by the genome and transcriptome.</title>
        <authorList>
            <person name="Tanaka T."/>
            <person name="Maeda Y."/>
            <person name="Veluchamy A."/>
            <person name="Tanaka M."/>
            <person name="Abida H."/>
            <person name="Marechal E."/>
            <person name="Bowler C."/>
            <person name="Muto M."/>
            <person name="Sunaga Y."/>
            <person name="Tanaka M."/>
            <person name="Yoshino T."/>
            <person name="Taniguchi T."/>
            <person name="Fukuda Y."/>
            <person name="Nemoto M."/>
            <person name="Matsumoto M."/>
            <person name="Wong P.S."/>
            <person name="Aburatani S."/>
            <person name="Fujibuchi W."/>
        </authorList>
    </citation>
    <scope>NUCLEOTIDE SEQUENCE [LARGE SCALE GENOMIC DNA]</scope>
    <source>
        <strain evidence="5 6">JPCC DA0580</strain>
    </source>
</reference>
<dbReference type="Pfam" id="PF01253">
    <property type="entry name" value="SUI1"/>
    <property type="match status" value="1"/>
</dbReference>
<protein>
    <submittedName>
        <fullName evidence="5">Translation initiation factor 2D</fullName>
    </submittedName>
</protein>
<sequence>MFHKANSSILSNPRKDASKKAKDVPLRKSDRKNLRLRAASMLNCDDESLLDLCFLEGTLFSRQMQLPDAKATLYFRSAAAEEEDTAWPYHYHSQCIWIELDSKTLVPGNSNKPEIIHVPTVTLLSLLPPGSLPEVRIHPEASKFVCRGADLMKPGIRGWRPPVKQQSQAMLAVAVAVNGNSQPLAVGLLAQDLMEDFMTNVKTSGVGVTIVTAYGDDLWKNQLPPSLVDLNSLSLFDGGHYGNAGFVDGKFVAPIDSSGTDDGTDDGDSQASVEEKDEEKRAEETDADVASNGDSHEKHDTDDENGEEAQDDQASPDDILHAAVCKALSMLQAEKKKLLPMRMATFYAQHVIPNRQEGTSIELKRTKYKKFSAYVAEQVENGLLFVGVSQEGTRKDPMGMLIDFDVRHSAIQDFIVLRKASEANKPPDTKDKRLVLTHLYCIPHHFQALLRLDSDAIKASNATSDERRGTDMLTLKEIRSILDDYIDRENLVDPSNRNMIVIDGPLKDALYKQKKQSDNVTSIPTHIPRKDIITAWTAKMESAFALVEVPGNKVIRIGRGQAPCVTIEVSRRQSNKFATEVRGYEEFGLDAETLCHEISQRFACAAKIVTTQSSSKRASTELLIQGNLAQELEALLTGDVSKTKHGGAKDSPYCLPKNSIQKVLRKGVPAKGKK</sequence>
<dbReference type="PANTHER" id="PTHR12217:SF4">
    <property type="entry name" value="EUKARYOTIC TRANSLATION INITIATION FACTOR 2D"/>
    <property type="match status" value="1"/>
</dbReference>
<keyword evidence="5" id="KW-0396">Initiation factor</keyword>
<feature type="compositionally biased region" description="Acidic residues" evidence="2">
    <location>
        <begin position="302"/>
        <end position="315"/>
    </location>
</feature>